<dbReference type="Proteomes" id="UP000604046">
    <property type="component" value="Unassembled WGS sequence"/>
</dbReference>
<keyword evidence="3" id="KW-1185">Reference proteome</keyword>
<organism evidence="2 3">
    <name type="scientific">Symbiodinium natans</name>
    <dbReference type="NCBI Taxonomy" id="878477"/>
    <lineage>
        <taxon>Eukaryota</taxon>
        <taxon>Sar</taxon>
        <taxon>Alveolata</taxon>
        <taxon>Dinophyceae</taxon>
        <taxon>Suessiales</taxon>
        <taxon>Symbiodiniaceae</taxon>
        <taxon>Symbiodinium</taxon>
    </lineage>
</organism>
<gene>
    <name evidence="2" type="ORF">SNAT2548_LOCUS27961</name>
</gene>
<keyword evidence="1" id="KW-1133">Transmembrane helix</keyword>
<dbReference type="AlphaFoldDB" id="A0A812SZZ8"/>
<accession>A0A812SZZ8</accession>
<evidence type="ECO:0000256" key="1">
    <source>
        <dbReference type="SAM" id="Phobius"/>
    </source>
</evidence>
<protein>
    <submittedName>
        <fullName evidence="2">Uncharacterized protein</fullName>
    </submittedName>
</protein>
<feature type="transmembrane region" description="Helical" evidence="1">
    <location>
        <begin position="171"/>
        <end position="192"/>
    </location>
</feature>
<reference evidence="2" key="1">
    <citation type="submission" date="2021-02" db="EMBL/GenBank/DDBJ databases">
        <authorList>
            <person name="Dougan E. K."/>
            <person name="Rhodes N."/>
            <person name="Thang M."/>
            <person name="Chan C."/>
        </authorList>
    </citation>
    <scope>NUCLEOTIDE SEQUENCE</scope>
</reference>
<keyword evidence="1" id="KW-0812">Transmembrane</keyword>
<evidence type="ECO:0000313" key="2">
    <source>
        <dbReference type="EMBL" id="CAE7499228.1"/>
    </source>
</evidence>
<feature type="transmembrane region" description="Helical" evidence="1">
    <location>
        <begin position="345"/>
        <end position="363"/>
    </location>
</feature>
<feature type="transmembrane region" description="Helical" evidence="1">
    <location>
        <begin position="12"/>
        <end position="29"/>
    </location>
</feature>
<feature type="transmembrane region" description="Helical" evidence="1">
    <location>
        <begin position="273"/>
        <end position="296"/>
    </location>
</feature>
<evidence type="ECO:0000313" key="3">
    <source>
        <dbReference type="Proteomes" id="UP000604046"/>
    </source>
</evidence>
<dbReference type="EMBL" id="CAJNDS010002497">
    <property type="protein sequence ID" value="CAE7499228.1"/>
    <property type="molecule type" value="Genomic_DNA"/>
</dbReference>
<feature type="transmembrane region" description="Helical" evidence="1">
    <location>
        <begin position="234"/>
        <end position="253"/>
    </location>
</feature>
<proteinExistence type="predicted"/>
<feature type="transmembrane region" description="Helical" evidence="1">
    <location>
        <begin position="204"/>
        <end position="227"/>
    </location>
</feature>
<name>A0A812SZZ8_9DINO</name>
<comment type="caution">
    <text evidence="2">The sequence shown here is derived from an EMBL/GenBank/DDBJ whole genome shotgun (WGS) entry which is preliminary data.</text>
</comment>
<sequence length="378" mass="43006">MDMKTCLTYTSYLVTLLEAIGVFLAVFSLPQQERALMQTLPEYTGYLLTVQLPEFWGPVHVVVPDWCKEFDKNEEAVSGSARLISVSQVDGVYVDDSADDQQWDQEIPSSSQEDPNSVMNIHQYDEKVVINKCGRRIEYRWPTPMQDFWALRWLAGKDSVPELRYTRQTMLWYAIVLVFAIVVVENGVSFYGKWSKVQSLCLTVGQGLMFVLSSFSKLALVMLYWVYWYNNSYVMCYIPGLGLSLTLALPIVYLFSWTVNSFCQQQAVQNASLVLMVLSIFLFGCLCIVLLGYFVFTAQFIYKTWASEKVEDYSLGYLHVDTSLSANAKLLGSELEEGKQALKRALGLMGFASVFGTVVDVIFCFQESMSYVPPEYLE</sequence>
<keyword evidence="1" id="KW-0472">Membrane</keyword>